<organism evidence="1 2">
    <name type="scientific">Pelotomaculum isophthalicicum JI</name>
    <dbReference type="NCBI Taxonomy" id="947010"/>
    <lineage>
        <taxon>Bacteria</taxon>
        <taxon>Bacillati</taxon>
        <taxon>Bacillota</taxon>
        <taxon>Clostridia</taxon>
        <taxon>Eubacteriales</taxon>
        <taxon>Desulfotomaculaceae</taxon>
        <taxon>Pelotomaculum</taxon>
    </lineage>
</organism>
<comment type="caution">
    <text evidence="1">The sequence shown here is derived from an EMBL/GenBank/DDBJ whole genome shotgun (WGS) entry which is preliminary data.</text>
</comment>
<proteinExistence type="predicted"/>
<protein>
    <submittedName>
        <fullName evidence="1">Uncharacterized protein</fullName>
    </submittedName>
</protein>
<evidence type="ECO:0000313" key="1">
    <source>
        <dbReference type="EMBL" id="MDF9408140.1"/>
    </source>
</evidence>
<dbReference type="Proteomes" id="UP001154312">
    <property type="component" value="Unassembled WGS sequence"/>
</dbReference>
<accession>A0A9X4JTY0</accession>
<dbReference type="AlphaFoldDB" id="A0A9X4JTY0"/>
<keyword evidence="2" id="KW-1185">Reference proteome</keyword>
<evidence type="ECO:0000313" key="2">
    <source>
        <dbReference type="Proteomes" id="UP001154312"/>
    </source>
</evidence>
<dbReference type="RefSeq" id="WP_277443428.1">
    <property type="nucleotide sequence ID" value="NZ_JAKOAV010000010.1"/>
</dbReference>
<gene>
    <name evidence="1" type="ORF">L7E55_07160</name>
</gene>
<sequence length="99" mass="11692">MIEQSIPLNDARQDRRKLEDFFITTGFYDLLPLALKVAVSLGYNQTEMIEAICKASDKCNHYPPTKNRTAWFRKVFEEKLREARGDILTYKARMKYLKK</sequence>
<dbReference type="EMBL" id="JAKOAV010000010">
    <property type="protein sequence ID" value="MDF9408140.1"/>
    <property type="molecule type" value="Genomic_DNA"/>
</dbReference>
<reference evidence="1" key="1">
    <citation type="submission" date="2022-02" db="EMBL/GenBank/DDBJ databases">
        <authorList>
            <person name="Leng L."/>
        </authorList>
    </citation>
    <scope>NUCLEOTIDE SEQUENCE</scope>
    <source>
        <strain evidence="1">JI</strain>
    </source>
</reference>
<name>A0A9X4JTY0_9FIRM</name>